<proteinExistence type="predicted"/>
<dbReference type="SUPFAM" id="SSF53335">
    <property type="entry name" value="S-adenosyl-L-methionine-dependent methyltransferases"/>
    <property type="match status" value="1"/>
</dbReference>
<dbReference type="Pfam" id="PF13649">
    <property type="entry name" value="Methyltransf_25"/>
    <property type="match status" value="1"/>
</dbReference>
<reference evidence="2 3" key="1">
    <citation type="submission" date="2024-07" db="EMBL/GenBank/DDBJ databases">
        <title>Section-level genome sequencing and comparative genomics of Aspergillus sections Usti and Cavernicolus.</title>
        <authorList>
            <consortium name="Lawrence Berkeley National Laboratory"/>
            <person name="Nybo J.L."/>
            <person name="Vesth T.C."/>
            <person name="Theobald S."/>
            <person name="Frisvad J.C."/>
            <person name="Larsen T.O."/>
            <person name="Kjaerboelling I."/>
            <person name="Rothschild-Mancinelli K."/>
            <person name="Lyhne E.K."/>
            <person name="Kogle M.E."/>
            <person name="Barry K."/>
            <person name="Clum A."/>
            <person name="Na H."/>
            <person name="Ledsgaard L."/>
            <person name="Lin J."/>
            <person name="Lipzen A."/>
            <person name="Kuo A."/>
            <person name="Riley R."/>
            <person name="Mondo S."/>
            <person name="LaButti K."/>
            <person name="Haridas S."/>
            <person name="Pangalinan J."/>
            <person name="Salamov A.A."/>
            <person name="Simmons B.A."/>
            <person name="Magnuson J.K."/>
            <person name="Chen J."/>
            <person name="Drula E."/>
            <person name="Henrissat B."/>
            <person name="Wiebenga A."/>
            <person name="Lubbers R.J."/>
            <person name="Gomes A.C."/>
            <person name="Makela M.R."/>
            <person name="Stajich J."/>
            <person name="Grigoriev I.V."/>
            <person name="Mortensen U.H."/>
            <person name="De vries R.P."/>
            <person name="Baker S.E."/>
            <person name="Andersen M.R."/>
        </authorList>
    </citation>
    <scope>NUCLEOTIDE SEQUENCE [LARGE SCALE GENOMIC DNA]</scope>
    <source>
        <strain evidence="2 3">CBS 600.67</strain>
    </source>
</reference>
<feature type="domain" description="Methyltransferase" evidence="1">
    <location>
        <begin position="52"/>
        <end position="152"/>
    </location>
</feature>
<evidence type="ECO:0000313" key="3">
    <source>
        <dbReference type="Proteomes" id="UP001610335"/>
    </source>
</evidence>
<dbReference type="InterPro" id="IPR029063">
    <property type="entry name" value="SAM-dependent_MTases_sf"/>
</dbReference>
<evidence type="ECO:0000259" key="1">
    <source>
        <dbReference type="Pfam" id="PF13649"/>
    </source>
</evidence>
<dbReference type="Proteomes" id="UP001610335">
    <property type="component" value="Unassembled WGS sequence"/>
</dbReference>
<evidence type="ECO:0000313" key="2">
    <source>
        <dbReference type="EMBL" id="KAL2834442.1"/>
    </source>
</evidence>
<accession>A0ABR4J327</accession>
<dbReference type="EMBL" id="JBFXLS010000002">
    <property type="protein sequence ID" value="KAL2834442.1"/>
    <property type="molecule type" value="Genomic_DNA"/>
</dbReference>
<dbReference type="CDD" id="cd02440">
    <property type="entry name" value="AdoMet_MTases"/>
    <property type="match status" value="1"/>
</dbReference>
<keyword evidence="2" id="KW-0808">Transferase</keyword>
<dbReference type="PANTHER" id="PTHR43591">
    <property type="entry name" value="METHYLTRANSFERASE"/>
    <property type="match status" value="1"/>
</dbReference>
<dbReference type="Gene3D" id="3.40.50.150">
    <property type="entry name" value="Vaccinia Virus protein VP39"/>
    <property type="match status" value="1"/>
</dbReference>
<dbReference type="GO" id="GO:0008168">
    <property type="term" value="F:methyltransferase activity"/>
    <property type="evidence" value="ECO:0007669"/>
    <property type="project" value="UniProtKB-KW"/>
</dbReference>
<protein>
    <submittedName>
        <fullName evidence="2">S-adenosyl-L-methionine-dependent methyltransferase</fullName>
    </submittedName>
</protein>
<gene>
    <name evidence="2" type="ORF">BDW59DRAFT_156377</name>
</gene>
<organism evidence="2 3">
    <name type="scientific">Aspergillus cavernicola</name>
    <dbReference type="NCBI Taxonomy" id="176166"/>
    <lineage>
        <taxon>Eukaryota</taxon>
        <taxon>Fungi</taxon>
        <taxon>Dikarya</taxon>
        <taxon>Ascomycota</taxon>
        <taxon>Pezizomycotina</taxon>
        <taxon>Eurotiomycetes</taxon>
        <taxon>Eurotiomycetidae</taxon>
        <taxon>Eurotiales</taxon>
        <taxon>Aspergillaceae</taxon>
        <taxon>Aspergillus</taxon>
        <taxon>Aspergillus subgen. Nidulantes</taxon>
    </lineage>
</organism>
<name>A0ABR4J327_9EURO</name>
<sequence length="288" mass="32188">MPPSSTPKDLSHIFKAKGFANRYKLAEKATGLFARPLINQSGIASYQKPPVVFDNACGTGIISSILHRTLSYQVRQGWELTCGDFSESMVEYTHQRAKDEEWHNAEVKFVDAQETGFDSAHYTHIFAAFAFPSFLDDGAAVKECLRILQPGGILASTTWKKVPWISILESSIETLSPDLPFPDLEELIKTINKGWNSEAHVKSVLEKGGFSDIQVKVVTDRFLLPIAELVELNKMILPALLGQFWTKEQREEYEERVPVAMQQFLEGKYGAGGLVPLEPMAIIVTARK</sequence>
<dbReference type="GO" id="GO:0032259">
    <property type="term" value="P:methylation"/>
    <property type="evidence" value="ECO:0007669"/>
    <property type="project" value="UniProtKB-KW"/>
</dbReference>
<keyword evidence="3" id="KW-1185">Reference proteome</keyword>
<keyword evidence="2" id="KW-0489">Methyltransferase</keyword>
<comment type="caution">
    <text evidence="2">The sequence shown here is derived from an EMBL/GenBank/DDBJ whole genome shotgun (WGS) entry which is preliminary data.</text>
</comment>
<dbReference type="InterPro" id="IPR041698">
    <property type="entry name" value="Methyltransf_25"/>
</dbReference>